<sequence>LELSSEASKSVTCSASQLDTHPRLPLNQDIVPYSHREYDDDLDRMKRSFQIVFLEDRDVPDTLSRSSVSQASDFLGEIDEVSEWETCSEGSDTDTMYSCDEDDLESYIAYDYDYMSDHFLG</sequence>
<protein>
    <submittedName>
        <fullName evidence="2">cAMP-dependent protein kinase regulatory subunit</fullName>
    </submittedName>
</protein>
<feature type="non-terminal residue" evidence="2">
    <location>
        <position position="121"/>
    </location>
</feature>
<organism evidence="2">
    <name type="scientific">Lygus hesperus</name>
    <name type="common">Western plant bug</name>
    <dbReference type="NCBI Taxonomy" id="30085"/>
    <lineage>
        <taxon>Eukaryota</taxon>
        <taxon>Metazoa</taxon>
        <taxon>Ecdysozoa</taxon>
        <taxon>Arthropoda</taxon>
        <taxon>Hexapoda</taxon>
        <taxon>Insecta</taxon>
        <taxon>Pterygota</taxon>
        <taxon>Neoptera</taxon>
        <taxon>Paraneoptera</taxon>
        <taxon>Hemiptera</taxon>
        <taxon>Heteroptera</taxon>
        <taxon>Panheteroptera</taxon>
        <taxon>Cimicomorpha</taxon>
        <taxon>Miridae</taxon>
        <taxon>Mirini</taxon>
        <taxon>Lygus</taxon>
    </lineage>
</organism>
<reference evidence="2" key="1">
    <citation type="journal article" date="2014" name="PLoS ONE">
        <title>Transcriptome-Based Identification of ABC Transporters in the Western Tarnished Plant Bug Lygus hesperus.</title>
        <authorList>
            <person name="Hull J.J."/>
            <person name="Chaney K."/>
            <person name="Geib S.M."/>
            <person name="Fabrick J.A."/>
            <person name="Brent C.S."/>
            <person name="Walsh D."/>
            <person name="Lavine L.C."/>
        </authorList>
    </citation>
    <scope>NUCLEOTIDE SEQUENCE</scope>
</reference>
<keyword evidence="2" id="KW-0418">Kinase</keyword>
<evidence type="ECO:0000256" key="1">
    <source>
        <dbReference type="SAM" id="MobiDB-lite"/>
    </source>
</evidence>
<keyword evidence="2" id="KW-0808">Transferase</keyword>
<feature type="region of interest" description="Disordered" evidence="1">
    <location>
        <begin position="1"/>
        <end position="20"/>
    </location>
</feature>
<gene>
    <name evidence="2" type="primary">pkar</name>
    <name evidence="2" type="ORF">CM83_105815</name>
</gene>
<evidence type="ECO:0000313" key="2">
    <source>
        <dbReference type="EMBL" id="JAG30704.1"/>
    </source>
</evidence>
<dbReference type="EMBL" id="GBHO01012900">
    <property type="protein sequence ID" value="JAG30704.1"/>
    <property type="molecule type" value="Transcribed_RNA"/>
</dbReference>
<feature type="non-terminal residue" evidence="2">
    <location>
        <position position="1"/>
    </location>
</feature>
<proteinExistence type="predicted"/>
<dbReference type="GO" id="GO:0016301">
    <property type="term" value="F:kinase activity"/>
    <property type="evidence" value="ECO:0007669"/>
    <property type="project" value="UniProtKB-KW"/>
</dbReference>
<feature type="compositionally biased region" description="Polar residues" evidence="1">
    <location>
        <begin position="1"/>
        <end position="19"/>
    </location>
</feature>
<accession>A0A0A9YEU2</accession>
<dbReference type="AlphaFoldDB" id="A0A0A9YEU2"/>
<name>A0A0A9YEU2_LYGHE</name>
<reference evidence="2" key="2">
    <citation type="submission" date="2014-07" db="EMBL/GenBank/DDBJ databases">
        <authorList>
            <person name="Hull J."/>
        </authorList>
    </citation>
    <scope>NUCLEOTIDE SEQUENCE</scope>
</reference>